<dbReference type="EMBL" id="CAMXCT030001158">
    <property type="protein sequence ID" value="CAL4774658.1"/>
    <property type="molecule type" value="Genomic_DNA"/>
</dbReference>
<dbReference type="PANTHER" id="PTHR22604:SF105">
    <property type="entry name" value="TRANS-1,2-DIHYDROBENZENE-1,2-DIOL DEHYDROGENASE"/>
    <property type="match status" value="1"/>
</dbReference>
<evidence type="ECO:0000313" key="9">
    <source>
        <dbReference type="EMBL" id="CAL4774658.1"/>
    </source>
</evidence>
<dbReference type="SUPFAM" id="SSF51735">
    <property type="entry name" value="NAD(P)-binding Rossmann-fold domains"/>
    <property type="match status" value="1"/>
</dbReference>
<comment type="caution">
    <text evidence="8">The sequence shown here is derived from an EMBL/GenBank/DDBJ whole genome shotgun (WGS) entry which is preliminary data.</text>
</comment>
<dbReference type="InterPro" id="IPR000683">
    <property type="entry name" value="Gfo/Idh/MocA-like_OxRdtase_N"/>
</dbReference>
<evidence type="ECO:0000256" key="4">
    <source>
        <dbReference type="ARBA" id="ARBA00042988"/>
    </source>
</evidence>
<evidence type="ECO:0000259" key="7">
    <source>
        <dbReference type="Pfam" id="PF22725"/>
    </source>
</evidence>
<evidence type="ECO:0000256" key="5">
    <source>
        <dbReference type="ARBA" id="ARBA00049233"/>
    </source>
</evidence>
<reference evidence="8" key="1">
    <citation type="submission" date="2022-10" db="EMBL/GenBank/DDBJ databases">
        <authorList>
            <person name="Chen Y."/>
            <person name="Dougan E. K."/>
            <person name="Chan C."/>
            <person name="Rhodes N."/>
            <person name="Thang M."/>
        </authorList>
    </citation>
    <scope>NUCLEOTIDE SEQUENCE</scope>
</reference>
<evidence type="ECO:0000256" key="3">
    <source>
        <dbReference type="ARBA" id="ARBA00038984"/>
    </source>
</evidence>
<dbReference type="InterPro" id="IPR050984">
    <property type="entry name" value="Gfo/Idh/MocA_domain"/>
</dbReference>
<dbReference type="Gene3D" id="3.30.360.10">
    <property type="entry name" value="Dihydrodipicolinate Reductase, domain 2"/>
    <property type="match status" value="1"/>
</dbReference>
<dbReference type="Proteomes" id="UP001152797">
    <property type="component" value="Unassembled WGS sequence"/>
</dbReference>
<comment type="similarity">
    <text evidence="1">Belongs to the Gfo/Idh/MocA family.</text>
</comment>
<evidence type="ECO:0000313" key="8">
    <source>
        <dbReference type="EMBL" id="CAI3987346.1"/>
    </source>
</evidence>
<dbReference type="EMBL" id="CAMXCT010001158">
    <property type="protein sequence ID" value="CAI3987346.1"/>
    <property type="molecule type" value="Genomic_DNA"/>
</dbReference>
<dbReference type="GO" id="GO:0000166">
    <property type="term" value="F:nucleotide binding"/>
    <property type="evidence" value="ECO:0007669"/>
    <property type="project" value="InterPro"/>
</dbReference>
<evidence type="ECO:0000313" key="10">
    <source>
        <dbReference type="Proteomes" id="UP001152797"/>
    </source>
</evidence>
<feature type="domain" description="GFO/IDH/MocA-like oxidoreductase" evidence="7">
    <location>
        <begin position="185"/>
        <end position="301"/>
    </location>
</feature>
<accession>A0A9P1C9D2</accession>
<gene>
    <name evidence="8" type="ORF">C1SCF055_LOCUS14628</name>
</gene>
<evidence type="ECO:0000259" key="6">
    <source>
        <dbReference type="Pfam" id="PF01408"/>
    </source>
</evidence>
<dbReference type="GO" id="GO:0047837">
    <property type="term" value="F:D-xylose 1-dehydrogenase (NADP+) activity"/>
    <property type="evidence" value="ECO:0007669"/>
    <property type="project" value="UniProtKB-EC"/>
</dbReference>
<dbReference type="AlphaFoldDB" id="A0A9P1C9D2"/>
<dbReference type="InterPro" id="IPR055170">
    <property type="entry name" value="GFO_IDH_MocA-like_dom"/>
</dbReference>
<dbReference type="Pfam" id="PF22725">
    <property type="entry name" value="GFO_IDH_MocA_C3"/>
    <property type="match status" value="1"/>
</dbReference>
<dbReference type="InterPro" id="IPR036291">
    <property type="entry name" value="NAD(P)-bd_dom_sf"/>
</dbReference>
<dbReference type="Gene3D" id="3.40.50.720">
    <property type="entry name" value="NAD(P)-binding Rossmann-like Domain"/>
    <property type="match status" value="1"/>
</dbReference>
<comment type="catalytic activity">
    <reaction evidence="5">
        <text>D-xylose + NADP(+) = D-xylono-1,5-lactone + NADPH + H(+)</text>
        <dbReference type="Rhea" id="RHEA:22000"/>
        <dbReference type="ChEBI" id="CHEBI:15378"/>
        <dbReference type="ChEBI" id="CHEBI:15867"/>
        <dbReference type="ChEBI" id="CHEBI:53455"/>
        <dbReference type="ChEBI" id="CHEBI:57783"/>
        <dbReference type="ChEBI" id="CHEBI:58349"/>
        <dbReference type="EC" id="1.1.1.179"/>
    </reaction>
</comment>
<keyword evidence="10" id="KW-1185">Reference proteome</keyword>
<name>A0A9P1C9D2_9DINO</name>
<feature type="domain" description="Gfo/Idh/MocA-like oxidoreductase N-terminal" evidence="6">
    <location>
        <begin position="68"/>
        <end position="174"/>
    </location>
</feature>
<organism evidence="8">
    <name type="scientific">Cladocopium goreaui</name>
    <dbReference type="NCBI Taxonomy" id="2562237"/>
    <lineage>
        <taxon>Eukaryota</taxon>
        <taxon>Sar</taxon>
        <taxon>Alveolata</taxon>
        <taxon>Dinophyceae</taxon>
        <taxon>Suessiales</taxon>
        <taxon>Symbiodiniaceae</taxon>
        <taxon>Cladocopium</taxon>
    </lineage>
</organism>
<keyword evidence="2" id="KW-0560">Oxidoreductase</keyword>
<reference evidence="9 10" key="2">
    <citation type="submission" date="2024-05" db="EMBL/GenBank/DDBJ databases">
        <authorList>
            <person name="Chen Y."/>
            <person name="Shah S."/>
            <person name="Dougan E. K."/>
            <person name="Thang M."/>
            <person name="Chan C."/>
        </authorList>
    </citation>
    <scope>NUCLEOTIDE SEQUENCE [LARGE SCALE GENOMIC DNA]</scope>
</reference>
<dbReference type="OrthoDB" id="444889at2759"/>
<evidence type="ECO:0000256" key="2">
    <source>
        <dbReference type="ARBA" id="ARBA00023002"/>
    </source>
</evidence>
<dbReference type="EC" id="1.1.1.179" evidence="3"/>
<dbReference type="Pfam" id="PF01408">
    <property type="entry name" value="GFO_IDH_MocA"/>
    <property type="match status" value="1"/>
</dbReference>
<dbReference type="SUPFAM" id="SSF55347">
    <property type="entry name" value="Glyceraldehyde-3-phosphate dehydrogenase-like, C-terminal domain"/>
    <property type="match status" value="1"/>
</dbReference>
<proteinExistence type="inferred from homology"/>
<evidence type="ECO:0000256" key="1">
    <source>
        <dbReference type="ARBA" id="ARBA00010928"/>
    </source>
</evidence>
<dbReference type="PANTHER" id="PTHR22604">
    <property type="entry name" value="OXIDOREDUCTASES"/>
    <property type="match status" value="1"/>
</dbReference>
<dbReference type="EMBL" id="CAMXCT020001158">
    <property type="protein sequence ID" value="CAL1140721.1"/>
    <property type="molecule type" value="Genomic_DNA"/>
</dbReference>
<sequence>MSFSPTPSGIGPPNAICHVPFELKRDVPQNRTCCEKTMEKKLGLGILGAARMLDQRGGPGGNVPFTVLQPLKANPDLAARIHIVGLASLQKTEAEAACKDWGIEKAYGSFEDLLADPAVDAVYNVLPAGVRCYWTVKAILAGKHVLSETPSVMNGWEAVAAQRAAEDHGRVLLEGTHPTCHPVTKRVRQMILEGKIGKVEHIDLSMPVGHSLQGKMVCSKTGALMGVGVHGVAIIRALCGDEPMVVSATAQQSEDPNVDSAMSCNLRFQSGAAAHIGCSILPQMAKSPTKFTISGTDGIIRVQEWFTGQGQSSNEIALEQFAESGESYVERVDNVVSRDTFYYQLMGFADEIAHQKSGQNMGMPWAYVTKGPADTVRNSALIDEIFRKAGMKPRATVTPAPEPYGKLLSKL</sequence>
<protein>
    <recommendedName>
        <fullName evidence="3">D-xylose 1-dehydrogenase (NADP(+), D-xylono-1,5-lactone-forming)</fullName>
        <ecNumber evidence="3">1.1.1.179</ecNumber>
    </recommendedName>
    <alternativeName>
        <fullName evidence="4">D-xylose-NADP dehydrogenase</fullName>
    </alternativeName>
</protein>